<feature type="transmembrane region" description="Helical" evidence="1">
    <location>
        <begin position="143"/>
        <end position="160"/>
    </location>
</feature>
<keyword evidence="1" id="KW-0812">Transmembrane</keyword>
<protein>
    <submittedName>
        <fullName evidence="2">Uncharacterized protein</fullName>
    </submittedName>
</protein>
<organism evidence="2 3">
    <name type="scientific">Lacticaseibacillus suilingensis</name>
    <dbReference type="NCBI Taxonomy" id="2799577"/>
    <lineage>
        <taxon>Bacteria</taxon>
        <taxon>Bacillati</taxon>
        <taxon>Bacillota</taxon>
        <taxon>Bacilli</taxon>
        <taxon>Lactobacillales</taxon>
        <taxon>Lactobacillaceae</taxon>
        <taxon>Lacticaseibacillus</taxon>
    </lineage>
</organism>
<dbReference type="EMBL" id="JBHTOA010000014">
    <property type="protein sequence ID" value="MFD1397995.1"/>
    <property type="molecule type" value="Genomic_DNA"/>
</dbReference>
<feature type="transmembrane region" description="Helical" evidence="1">
    <location>
        <begin position="202"/>
        <end position="226"/>
    </location>
</feature>
<proteinExistence type="predicted"/>
<dbReference type="RefSeq" id="WP_204119661.1">
    <property type="nucleotide sequence ID" value="NZ_BOLV01000020.1"/>
</dbReference>
<keyword evidence="1" id="KW-0472">Membrane</keyword>
<comment type="caution">
    <text evidence="2">The sequence shown here is derived from an EMBL/GenBank/DDBJ whole genome shotgun (WGS) entry which is preliminary data.</text>
</comment>
<accession>A0ABW4BE35</accession>
<name>A0ABW4BE35_9LACO</name>
<keyword evidence="3" id="KW-1185">Reference proteome</keyword>
<evidence type="ECO:0000313" key="3">
    <source>
        <dbReference type="Proteomes" id="UP001597199"/>
    </source>
</evidence>
<feature type="transmembrane region" description="Helical" evidence="1">
    <location>
        <begin position="172"/>
        <end position="190"/>
    </location>
</feature>
<sequence length="227" mass="24878">MIIVQTAGATLLLLVAGALGLSWLNTATIQHLVNVRGKNSSQLWLTKPGLWLHELSHALLGRLFGMQIADFSVHDGPQASSAGHVTLRFRQKSLWQRFGLFFAGGAPLWVSGTLELITARYVFWPQVPLALINQATFNPDWRWALAWLVGVFLINLGASLSAADIKMMLRGLPVAAVLLVIVALLLWAVAPTALTQWVALNWLLARLIVMLGAIAGGTWLLCRVLYR</sequence>
<keyword evidence="1" id="KW-1133">Transmembrane helix</keyword>
<dbReference type="Proteomes" id="UP001597199">
    <property type="component" value="Unassembled WGS sequence"/>
</dbReference>
<evidence type="ECO:0000313" key="2">
    <source>
        <dbReference type="EMBL" id="MFD1397995.1"/>
    </source>
</evidence>
<reference evidence="3" key="1">
    <citation type="journal article" date="2019" name="Int. J. Syst. Evol. Microbiol.">
        <title>The Global Catalogue of Microorganisms (GCM) 10K type strain sequencing project: providing services to taxonomists for standard genome sequencing and annotation.</title>
        <authorList>
            <consortium name="The Broad Institute Genomics Platform"/>
            <consortium name="The Broad Institute Genome Sequencing Center for Infectious Disease"/>
            <person name="Wu L."/>
            <person name="Ma J."/>
        </authorList>
    </citation>
    <scope>NUCLEOTIDE SEQUENCE [LARGE SCALE GENOMIC DNA]</scope>
    <source>
        <strain evidence="3">CCM 9110</strain>
    </source>
</reference>
<feature type="transmembrane region" description="Helical" evidence="1">
    <location>
        <begin position="6"/>
        <end position="24"/>
    </location>
</feature>
<evidence type="ECO:0000256" key="1">
    <source>
        <dbReference type="SAM" id="Phobius"/>
    </source>
</evidence>
<feature type="transmembrane region" description="Helical" evidence="1">
    <location>
        <begin position="98"/>
        <end position="123"/>
    </location>
</feature>
<gene>
    <name evidence="2" type="ORF">ACFQ41_01575</name>
</gene>